<dbReference type="InterPro" id="IPR018306">
    <property type="entry name" value="Phage_T5_Orf172_DNA-bd"/>
</dbReference>
<dbReference type="Pfam" id="PF10544">
    <property type="entry name" value="T5orf172"/>
    <property type="match status" value="1"/>
</dbReference>
<dbReference type="OrthoDB" id="9814995at2"/>
<protein>
    <submittedName>
        <fullName evidence="2">GIY-YIG nuclease family protein</fullName>
    </submittedName>
</protein>
<feature type="domain" description="Bacteriophage T5 Orf172 DNA-binding" evidence="1">
    <location>
        <begin position="289"/>
        <end position="383"/>
    </location>
</feature>
<gene>
    <name evidence="2" type="ORF">FHK87_21070</name>
</gene>
<reference evidence="2 3" key="1">
    <citation type="submission" date="2019-06" db="EMBL/GenBank/DDBJ databases">
        <authorList>
            <person name="Meng X."/>
        </authorList>
    </citation>
    <scope>NUCLEOTIDE SEQUENCE [LARGE SCALE GENOMIC DNA]</scope>
    <source>
        <strain evidence="2 3">M625</strain>
    </source>
</reference>
<dbReference type="Proteomes" id="UP000315540">
    <property type="component" value="Unassembled WGS sequence"/>
</dbReference>
<dbReference type="SMART" id="SM00974">
    <property type="entry name" value="T5orf172"/>
    <property type="match status" value="1"/>
</dbReference>
<sequence length="406" mass="47830">MAKKKLTIDDIFNDDDFGLLNSKVKTSTIKTDEERLIDSFEEINVFIDKNEREPNKSSMSEYGLMAKLKNFRENEDQKKILKPYDRHNLLGHVEIEKQSIDDILNDDDEFGLLDSDKDLDIFKFKHTPKPEDRAETDFVAQRKPMKEKEFEKYEKLFLQVHKEIKAGRRKIKPFKNIEKNLHVGDFYLMNGIMLYLESANLKKEEWEQKSGNRTRIEGRTRTVFENGTYSNMLYRSLGKQIQKDGKLITNTSQKIEQDLFVNSGSLKEEDELTGYIYVLQSKSKHPEITSIKNLYKIGFAKDSVEDRIKNAKNEATYLFADVYLRLKQGIVNRRADVLENLLHRFFAKACLDVEFENEKGQRINPREWFVVPFKVIEEAIQLIINENIIHYEYDIDLQKIKLKSNN</sequence>
<proteinExistence type="predicted"/>
<evidence type="ECO:0000259" key="1">
    <source>
        <dbReference type="SMART" id="SM00974"/>
    </source>
</evidence>
<dbReference type="AlphaFoldDB" id="A0A504J8B6"/>
<comment type="caution">
    <text evidence="2">The sequence shown here is derived from an EMBL/GenBank/DDBJ whole genome shotgun (WGS) entry which is preliminary data.</text>
</comment>
<accession>A0A504J8B6</accession>
<name>A0A504J8B6_9FLAO</name>
<evidence type="ECO:0000313" key="2">
    <source>
        <dbReference type="EMBL" id="TPN82920.1"/>
    </source>
</evidence>
<organism evidence="2 3">
    <name type="scientific">Aquimarina algicola</name>
    <dbReference type="NCBI Taxonomy" id="2589995"/>
    <lineage>
        <taxon>Bacteria</taxon>
        <taxon>Pseudomonadati</taxon>
        <taxon>Bacteroidota</taxon>
        <taxon>Flavobacteriia</taxon>
        <taxon>Flavobacteriales</taxon>
        <taxon>Flavobacteriaceae</taxon>
        <taxon>Aquimarina</taxon>
    </lineage>
</organism>
<keyword evidence="3" id="KW-1185">Reference proteome</keyword>
<dbReference type="RefSeq" id="WP_140596370.1">
    <property type="nucleotide sequence ID" value="NZ_VFWZ01000008.1"/>
</dbReference>
<evidence type="ECO:0000313" key="3">
    <source>
        <dbReference type="Proteomes" id="UP000315540"/>
    </source>
</evidence>
<dbReference type="EMBL" id="VFWZ01000008">
    <property type="protein sequence ID" value="TPN82920.1"/>
    <property type="molecule type" value="Genomic_DNA"/>
</dbReference>